<evidence type="ECO:0000313" key="3">
    <source>
        <dbReference type="Proteomes" id="UP001500984"/>
    </source>
</evidence>
<reference evidence="3" key="1">
    <citation type="journal article" date="2019" name="Int. J. Syst. Evol. Microbiol.">
        <title>The Global Catalogue of Microorganisms (GCM) 10K type strain sequencing project: providing services to taxonomists for standard genome sequencing and annotation.</title>
        <authorList>
            <consortium name="The Broad Institute Genomics Platform"/>
            <consortium name="The Broad Institute Genome Sequencing Center for Infectious Disease"/>
            <person name="Wu L."/>
            <person name="Ma J."/>
        </authorList>
    </citation>
    <scope>NUCLEOTIDE SEQUENCE [LARGE SCALE GENOMIC DNA]</scope>
    <source>
        <strain evidence="3">JCM 15900</strain>
    </source>
</reference>
<keyword evidence="3" id="KW-1185">Reference proteome</keyword>
<feature type="transmembrane region" description="Helical" evidence="1">
    <location>
        <begin position="91"/>
        <end position="111"/>
    </location>
</feature>
<dbReference type="RefSeq" id="WP_344334677.1">
    <property type="nucleotide sequence ID" value="NZ_BAAAPZ010000002.1"/>
</dbReference>
<keyword evidence="1" id="KW-0812">Transmembrane</keyword>
<keyword evidence="1" id="KW-1133">Transmembrane helix</keyword>
<proteinExistence type="predicted"/>
<feature type="transmembrane region" description="Helical" evidence="1">
    <location>
        <begin position="123"/>
        <end position="142"/>
    </location>
</feature>
<protein>
    <recommendedName>
        <fullName evidence="4">ATP synthase protein I</fullName>
    </recommendedName>
</protein>
<keyword evidence="1" id="KW-0472">Membrane</keyword>
<evidence type="ECO:0000313" key="2">
    <source>
        <dbReference type="EMBL" id="GAA2088566.1"/>
    </source>
</evidence>
<evidence type="ECO:0008006" key="4">
    <source>
        <dbReference type="Google" id="ProtNLM"/>
    </source>
</evidence>
<evidence type="ECO:0000256" key="1">
    <source>
        <dbReference type="SAM" id="Phobius"/>
    </source>
</evidence>
<gene>
    <name evidence="2" type="ORF">GCM10009823_03740</name>
</gene>
<dbReference type="Proteomes" id="UP001500984">
    <property type="component" value="Unassembled WGS sequence"/>
</dbReference>
<comment type="caution">
    <text evidence="2">The sequence shown here is derived from an EMBL/GenBank/DDBJ whole genome shotgun (WGS) entry which is preliminary data.</text>
</comment>
<organism evidence="2 3">
    <name type="scientific">Brevibacterium salitolerans</name>
    <dbReference type="NCBI Taxonomy" id="1403566"/>
    <lineage>
        <taxon>Bacteria</taxon>
        <taxon>Bacillati</taxon>
        <taxon>Actinomycetota</taxon>
        <taxon>Actinomycetes</taxon>
        <taxon>Micrococcales</taxon>
        <taxon>Brevibacteriaceae</taxon>
        <taxon>Brevibacterium</taxon>
    </lineage>
</organism>
<dbReference type="EMBL" id="BAAAPZ010000002">
    <property type="protein sequence ID" value="GAA2088566.1"/>
    <property type="molecule type" value="Genomic_DNA"/>
</dbReference>
<feature type="transmembrane region" description="Helical" evidence="1">
    <location>
        <begin position="32"/>
        <end position="54"/>
    </location>
</feature>
<sequence>MNPHSDPSETGGQPHAGETEVQAAWRRVYRSLLVRGSLLVLAILVLGGGAGWLFVGREGLYGGLVGGGIAAVFLLVSFVVVYLGRNLSMQMLAGALGIGFLFKAFLFMILISRLAGAPWLHGTTAFLTIVAAVIATSLLDVLTVARARIPYADPEAR</sequence>
<name>A0ABP5HWT1_9MICO</name>
<accession>A0ABP5HWT1</accession>
<feature type="transmembrane region" description="Helical" evidence="1">
    <location>
        <begin position="60"/>
        <end position="84"/>
    </location>
</feature>